<dbReference type="InterPro" id="IPR006804">
    <property type="entry name" value="BCL7"/>
</dbReference>
<dbReference type="PANTHER" id="PTHR12767:SF9">
    <property type="entry name" value="BCL7-LIKE"/>
    <property type="match status" value="1"/>
</dbReference>
<comment type="caution">
    <text evidence="3">The sequence shown here is derived from an EMBL/GenBank/DDBJ whole genome shotgun (WGS) entry which is preliminary data.</text>
</comment>
<dbReference type="AlphaFoldDB" id="A0A553PTJ0"/>
<keyword evidence="4" id="KW-1185">Reference proteome</keyword>
<evidence type="ECO:0000256" key="2">
    <source>
        <dbReference type="SAM" id="MobiDB-lite"/>
    </source>
</evidence>
<accession>A0A553PTJ0</accession>
<gene>
    <name evidence="3" type="ORF">TCAL_15506</name>
</gene>
<protein>
    <recommendedName>
        <fullName evidence="5">B-cell CLL/lymphoma 7 protein family member B</fullName>
    </recommendedName>
</protein>
<comment type="similarity">
    <text evidence="1">Belongs to the BCL7 family.</text>
</comment>
<feature type="region of interest" description="Disordered" evidence="2">
    <location>
        <begin position="51"/>
        <end position="124"/>
    </location>
</feature>
<organism evidence="3 4">
    <name type="scientific">Tigriopus californicus</name>
    <name type="common">Marine copepod</name>
    <dbReference type="NCBI Taxonomy" id="6832"/>
    <lineage>
        <taxon>Eukaryota</taxon>
        <taxon>Metazoa</taxon>
        <taxon>Ecdysozoa</taxon>
        <taxon>Arthropoda</taxon>
        <taxon>Crustacea</taxon>
        <taxon>Multicrustacea</taxon>
        <taxon>Hexanauplia</taxon>
        <taxon>Copepoda</taxon>
        <taxon>Harpacticoida</taxon>
        <taxon>Harpacticidae</taxon>
        <taxon>Tigriopus</taxon>
    </lineage>
</organism>
<evidence type="ECO:0000256" key="1">
    <source>
        <dbReference type="ARBA" id="ARBA00010326"/>
    </source>
</evidence>
<sequence>MSRSFRAETRSRTKDDLRKVMHSVDKVRHWEKRWVTISDTSMKILKWVPIEKKKMGGKGTQAPLSFKEQQEALRKSQSGQSGPGSGKGNPPSMQVYLELAGEDSNMSLGSADSRDGFSKESSNQ</sequence>
<reference evidence="3 4" key="1">
    <citation type="journal article" date="2018" name="Nat. Ecol. Evol.">
        <title>Genomic signatures of mitonuclear coevolution across populations of Tigriopus californicus.</title>
        <authorList>
            <person name="Barreto F.S."/>
            <person name="Watson E.T."/>
            <person name="Lima T.G."/>
            <person name="Willett C.S."/>
            <person name="Edmands S."/>
            <person name="Li W."/>
            <person name="Burton R.S."/>
        </authorList>
    </citation>
    <scope>NUCLEOTIDE SEQUENCE [LARGE SCALE GENOMIC DNA]</scope>
    <source>
        <strain evidence="3 4">San Diego</strain>
    </source>
</reference>
<name>A0A553PTJ0_TIGCA</name>
<evidence type="ECO:0008006" key="5">
    <source>
        <dbReference type="Google" id="ProtNLM"/>
    </source>
</evidence>
<dbReference type="Pfam" id="PF04714">
    <property type="entry name" value="BCL_N"/>
    <property type="match status" value="1"/>
</dbReference>
<dbReference type="EMBL" id="VCGU01000001">
    <property type="protein sequence ID" value="TRY80986.1"/>
    <property type="molecule type" value="Genomic_DNA"/>
</dbReference>
<proteinExistence type="inferred from homology"/>
<evidence type="ECO:0000313" key="3">
    <source>
        <dbReference type="EMBL" id="TRY80986.1"/>
    </source>
</evidence>
<dbReference type="PANTHER" id="PTHR12767">
    <property type="entry name" value="BCL7 RELATED"/>
    <property type="match status" value="1"/>
</dbReference>
<evidence type="ECO:0000313" key="4">
    <source>
        <dbReference type="Proteomes" id="UP000318571"/>
    </source>
</evidence>
<dbReference type="STRING" id="6832.A0A553PTJ0"/>
<dbReference type="Proteomes" id="UP000318571">
    <property type="component" value="Chromosome 12"/>
</dbReference>